<dbReference type="SUPFAM" id="SSF56731">
    <property type="entry name" value="DNA primase core"/>
    <property type="match status" value="1"/>
</dbReference>
<keyword evidence="2" id="KW-0413">Isomerase</keyword>
<proteinExistence type="predicted"/>
<feature type="domain" description="DUF3991" evidence="1">
    <location>
        <begin position="126"/>
        <end position="195"/>
    </location>
</feature>
<dbReference type="Pfam" id="PF13155">
    <property type="entry name" value="Toprim_2"/>
    <property type="match status" value="1"/>
</dbReference>
<accession>A0A410DUR8</accession>
<dbReference type="GO" id="GO:0003677">
    <property type="term" value="F:DNA binding"/>
    <property type="evidence" value="ECO:0007669"/>
    <property type="project" value="InterPro"/>
</dbReference>
<dbReference type="Pfam" id="PF13154">
    <property type="entry name" value="DUF3991"/>
    <property type="match status" value="1"/>
</dbReference>
<organism evidence="2 3">
    <name type="scientific">Clostridium manihotivorum</name>
    <dbReference type="NCBI Taxonomy" id="2320868"/>
    <lineage>
        <taxon>Bacteria</taxon>
        <taxon>Bacillati</taxon>
        <taxon>Bacillota</taxon>
        <taxon>Clostridia</taxon>
        <taxon>Eubacteriales</taxon>
        <taxon>Clostridiaceae</taxon>
        <taxon>Clostridium</taxon>
    </lineage>
</organism>
<evidence type="ECO:0000313" key="3">
    <source>
        <dbReference type="Proteomes" id="UP000286268"/>
    </source>
</evidence>
<dbReference type="EMBL" id="CP025746">
    <property type="protein sequence ID" value="QAA32728.1"/>
    <property type="molecule type" value="Genomic_DNA"/>
</dbReference>
<dbReference type="InterPro" id="IPR036977">
    <property type="entry name" value="DNA_primase_Znf_CHC2"/>
</dbReference>
<dbReference type="AlphaFoldDB" id="A0A410DUR8"/>
<evidence type="ECO:0000313" key="2">
    <source>
        <dbReference type="EMBL" id="QAA32728.1"/>
    </source>
</evidence>
<dbReference type="OrthoDB" id="9802530at2"/>
<protein>
    <submittedName>
        <fullName evidence="2">Topoisomerase</fullName>
    </submittedName>
</protein>
<dbReference type="Gene3D" id="3.40.1360.10">
    <property type="match status" value="1"/>
</dbReference>
<sequence>MTREKLRFTDEQIAQADSINIISYAQSSGYPIKQVTPRSFKIEGYGGLYIHSDGHKWNWFSQNKGGGAIQFVMEIENKTWVEAIKYLLGISHEVVRFVPPVAEKEEKEKGEFVLPEKNNTFKHIFAYLINSRGIDKEIVYDFVKKHKLYENKHKSCVFVGFDKEGQAKYASIRSTNTSGKSFRCDVENSDKTYPLCKEGTNDTLCVFEAPIDLLSYLTLIKKHNIQNFESHCISLGGVSDKALNYYLKENPNIKKIMLCLDNDETGHFACQQIREKYRDRYKIVRHVPEGKDFNEQLLNMNKAYPKTVENEAIHTVAEEEMLFSQ</sequence>
<dbReference type="SUPFAM" id="SSF57783">
    <property type="entry name" value="Zinc beta-ribbon"/>
    <property type="match status" value="1"/>
</dbReference>
<dbReference type="GO" id="GO:0016853">
    <property type="term" value="F:isomerase activity"/>
    <property type="evidence" value="ECO:0007669"/>
    <property type="project" value="UniProtKB-KW"/>
</dbReference>
<dbReference type="Proteomes" id="UP000286268">
    <property type="component" value="Chromosome"/>
</dbReference>
<keyword evidence="3" id="KW-1185">Reference proteome</keyword>
<dbReference type="KEGG" id="cmah:C1I91_14390"/>
<dbReference type="Gene3D" id="3.90.580.10">
    <property type="entry name" value="Zinc finger, CHC2-type domain"/>
    <property type="match status" value="1"/>
</dbReference>
<dbReference type="GO" id="GO:0006260">
    <property type="term" value="P:DNA replication"/>
    <property type="evidence" value="ECO:0007669"/>
    <property type="project" value="InterPro"/>
</dbReference>
<reference evidence="2 3" key="1">
    <citation type="submission" date="2018-01" db="EMBL/GenBank/DDBJ databases">
        <title>Genome Sequencing and Assembly of Anaerobacter polyendosporus strain CT4.</title>
        <authorList>
            <person name="Tachaapaikoon C."/>
            <person name="Sutheeworapong S."/>
            <person name="Jenjaroenpun P."/>
            <person name="Wongsurawat T."/>
            <person name="Nookeaw I."/>
            <person name="Cheawchanlertfa P."/>
            <person name="Kosugi A."/>
            <person name="Cheevadhanarak S."/>
            <person name="Ratanakhanokchai K."/>
        </authorList>
    </citation>
    <scope>NUCLEOTIDE SEQUENCE [LARGE SCALE GENOMIC DNA]</scope>
    <source>
        <strain evidence="2 3">CT4</strain>
    </source>
</reference>
<gene>
    <name evidence="2" type="ORF">C1I91_14390</name>
</gene>
<dbReference type="GO" id="GO:0008270">
    <property type="term" value="F:zinc ion binding"/>
    <property type="evidence" value="ECO:0007669"/>
    <property type="project" value="InterPro"/>
</dbReference>
<dbReference type="InterPro" id="IPR025054">
    <property type="entry name" value="DUF3991"/>
</dbReference>
<evidence type="ECO:0000259" key="1">
    <source>
        <dbReference type="Pfam" id="PF13154"/>
    </source>
</evidence>
<name>A0A410DUR8_9CLOT</name>
<dbReference type="RefSeq" id="WP_128213470.1">
    <property type="nucleotide sequence ID" value="NZ_CP025746.1"/>
</dbReference>